<keyword evidence="5 13" id="KW-0560">Oxidoreductase</keyword>
<keyword evidence="11" id="KW-0915">Sodium</keyword>
<feature type="binding site" evidence="11">
    <location>
        <position position="76"/>
    </location>
    <ligand>
        <name>Na(+)</name>
        <dbReference type="ChEBI" id="CHEBI:29101"/>
        <note>structural</note>
    </ligand>
</feature>
<evidence type="ECO:0000259" key="14">
    <source>
        <dbReference type="Pfam" id="PF00171"/>
    </source>
</evidence>
<feature type="active site" evidence="12">
    <location>
        <position position="392"/>
    </location>
</feature>
<dbReference type="Pfam" id="PF00171">
    <property type="entry name" value="Aldedh"/>
    <property type="match status" value="1"/>
</dbReference>
<comment type="similarity">
    <text evidence="8 11">Belongs to the fluoride channel Fluc/FEX (TC 1.A.43) family.</text>
</comment>
<dbReference type="GO" id="GO:0004029">
    <property type="term" value="F:aldehyde dehydrogenase (NAD+) activity"/>
    <property type="evidence" value="ECO:0007669"/>
    <property type="project" value="UniProtKB-EC"/>
</dbReference>
<reference evidence="15 16" key="1">
    <citation type="submission" date="2020-10" db="EMBL/GenBank/DDBJ databases">
        <title>Sequencing the genomes of 1000 actinobacteria strains.</title>
        <authorList>
            <person name="Klenk H.-P."/>
        </authorList>
    </citation>
    <scope>NUCLEOTIDE SEQUENCE [LARGE SCALE GENOMIC DNA]</scope>
    <source>
        <strain evidence="15 16">DSM 46744</strain>
    </source>
</reference>
<comment type="function">
    <text evidence="10 11">Fluoride-specific ion channel. Important for reducing fluoride concentration in the cell, thus reducing its toxicity.</text>
</comment>
<evidence type="ECO:0000256" key="5">
    <source>
        <dbReference type="ARBA" id="ARBA00023002"/>
    </source>
</evidence>
<feature type="transmembrane region" description="Helical" evidence="11">
    <location>
        <begin position="38"/>
        <end position="58"/>
    </location>
</feature>
<evidence type="ECO:0000313" key="16">
    <source>
        <dbReference type="Proteomes" id="UP000627838"/>
    </source>
</evidence>
<comment type="subcellular location">
    <subcellularLocation>
        <location evidence="1 11">Cell membrane</location>
        <topology evidence="1 11">Multi-pass membrane protein</topology>
    </subcellularLocation>
</comment>
<evidence type="ECO:0000256" key="2">
    <source>
        <dbReference type="ARBA" id="ARBA00022475"/>
    </source>
</evidence>
<comment type="activity regulation">
    <text evidence="11">Na(+) is not transported, but it plays an essential structural role and its presence is essential for fluoride channel function.</text>
</comment>
<feature type="transmembrane region" description="Helical" evidence="11">
    <location>
        <begin position="65"/>
        <end position="83"/>
    </location>
</feature>
<evidence type="ECO:0000256" key="6">
    <source>
        <dbReference type="ARBA" id="ARBA00023136"/>
    </source>
</evidence>
<keyword evidence="7 11" id="KW-0407">Ion channel</keyword>
<organism evidence="15 16">
    <name type="scientific">Actinomadura algeriensis</name>
    <dbReference type="NCBI Taxonomy" id="1679523"/>
    <lineage>
        <taxon>Bacteria</taxon>
        <taxon>Bacillati</taxon>
        <taxon>Actinomycetota</taxon>
        <taxon>Actinomycetes</taxon>
        <taxon>Streptosporangiales</taxon>
        <taxon>Thermomonosporaceae</taxon>
        <taxon>Actinomadura</taxon>
    </lineage>
</organism>
<dbReference type="Gene3D" id="3.40.605.10">
    <property type="entry name" value="Aldehyde Dehydrogenase, Chain A, domain 1"/>
    <property type="match status" value="1"/>
</dbReference>
<comment type="catalytic activity">
    <reaction evidence="9">
        <text>fluoride(in) = fluoride(out)</text>
        <dbReference type="Rhea" id="RHEA:76159"/>
        <dbReference type="ChEBI" id="CHEBI:17051"/>
    </reaction>
    <physiologicalReaction direction="left-to-right" evidence="9">
        <dbReference type="Rhea" id="RHEA:76160"/>
    </physiologicalReaction>
</comment>
<evidence type="ECO:0000256" key="10">
    <source>
        <dbReference type="ARBA" id="ARBA00049940"/>
    </source>
</evidence>
<dbReference type="PROSITE" id="PS00687">
    <property type="entry name" value="ALDEHYDE_DEHYDR_GLU"/>
    <property type="match status" value="1"/>
</dbReference>
<evidence type="ECO:0000256" key="13">
    <source>
        <dbReference type="RuleBase" id="RU003345"/>
    </source>
</evidence>
<feature type="domain" description="Aldehyde dehydrogenase" evidence="14">
    <location>
        <begin position="166"/>
        <end position="612"/>
    </location>
</feature>
<dbReference type="EMBL" id="JADBDZ010000001">
    <property type="protein sequence ID" value="MBE1536648.1"/>
    <property type="molecule type" value="Genomic_DNA"/>
</dbReference>
<dbReference type="InterPro" id="IPR016162">
    <property type="entry name" value="Ald_DH_N"/>
</dbReference>
<evidence type="ECO:0000256" key="11">
    <source>
        <dbReference type="HAMAP-Rule" id="MF_00454"/>
    </source>
</evidence>
<gene>
    <name evidence="11" type="primary">fluC</name>
    <name evidence="11" type="synonym">crcB</name>
    <name evidence="15" type="ORF">H4W34_006481</name>
</gene>
<name>A0ABR9K1D3_9ACTN</name>
<dbReference type="InterPro" id="IPR003691">
    <property type="entry name" value="FluC"/>
</dbReference>
<dbReference type="PROSITE" id="PS00070">
    <property type="entry name" value="ALDEHYDE_DEHYDR_CYS"/>
    <property type="match status" value="1"/>
</dbReference>
<dbReference type="PANTHER" id="PTHR11699">
    <property type="entry name" value="ALDEHYDE DEHYDROGENASE-RELATED"/>
    <property type="match status" value="1"/>
</dbReference>
<keyword evidence="6 11" id="KW-0472">Membrane</keyword>
<dbReference type="Proteomes" id="UP000627838">
    <property type="component" value="Unassembled WGS sequence"/>
</dbReference>
<feature type="transmembrane region" description="Helical" evidence="11">
    <location>
        <begin position="95"/>
        <end position="119"/>
    </location>
</feature>
<dbReference type="InterPro" id="IPR015590">
    <property type="entry name" value="Aldehyde_DH_dom"/>
</dbReference>
<keyword evidence="4 11" id="KW-1133">Transmembrane helix</keyword>
<dbReference type="InterPro" id="IPR016163">
    <property type="entry name" value="Ald_DH_C"/>
</dbReference>
<keyword evidence="3 11" id="KW-0812">Transmembrane</keyword>
<sequence>MTWLLVVAGGMAGASLRYLTDRAVRSRNGTAFPWGTFAANMLGCLILGVLTGAVLHGAAAEPVRLLAGTGLCGALSTYSTFSYETVRLAESGSRLLAVANVVVSVVAGIAALVAGTAVAEAVWARSSENTILANGESSYRKEDGVPVRHDHWIGGRDERPAGGAYLPTVDPATREPGDEIAAGSAADVERAVASAVRAQPEWARRSGAERSEVLHRIGDAIEAHADALMELERACTGKTPAQLRMEAGMSAAYFRYYAGVLRAHGGRTIDQGARHHAYTRFEPYGVIAAITPWNLPLNQACRALAPALAAGNAVVAKPSEFTSASTLHLGRLAAEAGLPDGLLNVVTGTGPDAGAPLAAHPGVRRITFTGSVATGRRLAGVAADRLIPVTLELGGKSPLVVFADADLDRAVDAAVAAVATNAGQVCSATARLLIESPVHDEVVARIAAAVERLEPGTDFGPIITEEQFRKVLGHLDAARDSGLVPVTGGSAYTGGPAARGRYVRPTVYAGVPPSAPVAREELFGPVLVTMPFTGEDEALALANGTDYGLVAAVWSGDVARGLRLAERIDAGQVSVNGGPLTIETPFGGFKDSGHGREKGVEALHEYGQVKAISLALD</sequence>
<accession>A0ABR9K1D3</accession>
<keyword evidence="11" id="KW-0479">Metal-binding</keyword>
<dbReference type="SUPFAM" id="SSF53720">
    <property type="entry name" value="ALDH-like"/>
    <property type="match status" value="1"/>
</dbReference>
<dbReference type="HAMAP" id="MF_00454">
    <property type="entry name" value="FluC"/>
    <property type="match status" value="1"/>
</dbReference>
<protein>
    <recommendedName>
        <fullName evidence="11">Fluoride-specific ion channel FluC</fullName>
    </recommendedName>
</protein>
<dbReference type="RefSeq" id="WP_192762658.1">
    <property type="nucleotide sequence ID" value="NZ_JADBDZ010000001.1"/>
</dbReference>
<evidence type="ECO:0000313" key="15">
    <source>
        <dbReference type="EMBL" id="MBE1536648.1"/>
    </source>
</evidence>
<dbReference type="Gene3D" id="3.40.309.10">
    <property type="entry name" value="Aldehyde Dehydrogenase, Chain A, domain 2"/>
    <property type="match status" value="1"/>
</dbReference>
<evidence type="ECO:0000256" key="3">
    <source>
        <dbReference type="ARBA" id="ARBA00022692"/>
    </source>
</evidence>
<keyword evidence="11" id="KW-0406">Ion transport</keyword>
<comment type="similarity">
    <text evidence="13">Belongs to the aldehyde dehydrogenase family.</text>
</comment>
<keyword evidence="16" id="KW-1185">Reference proteome</keyword>
<keyword evidence="2 11" id="KW-1003">Cell membrane</keyword>
<evidence type="ECO:0000256" key="8">
    <source>
        <dbReference type="ARBA" id="ARBA00035120"/>
    </source>
</evidence>
<evidence type="ECO:0000256" key="7">
    <source>
        <dbReference type="ARBA" id="ARBA00023303"/>
    </source>
</evidence>
<comment type="caution">
    <text evidence="15">The sequence shown here is derived from an EMBL/GenBank/DDBJ whole genome shotgun (WGS) entry which is preliminary data.</text>
</comment>
<evidence type="ECO:0000256" key="4">
    <source>
        <dbReference type="ARBA" id="ARBA00022989"/>
    </source>
</evidence>
<evidence type="ECO:0000256" key="12">
    <source>
        <dbReference type="PROSITE-ProRule" id="PRU10007"/>
    </source>
</evidence>
<proteinExistence type="inferred from homology"/>
<dbReference type="Pfam" id="PF02537">
    <property type="entry name" value="CRCB"/>
    <property type="match status" value="1"/>
</dbReference>
<dbReference type="InterPro" id="IPR029510">
    <property type="entry name" value="Ald_DH_CS_GLU"/>
</dbReference>
<dbReference type="NCBIfam" id="TIGR00494">
    <property type="entry name" value="crcB"/>
    <property type="match status" value="1"/>
</dbReference>
<dbReference type="InterPro" id="IPR016161">
    <property type="entry name" value="Ald_DH/histidinol_DH"/>
</dbReference>
<feature type="binding site" evidence="11">
    <location>
        <position position="73"/>
    </location>
    <ligand>
        <name>Na(+)</name>
        <dbReference type="ChEBI" id="CHEBI:29101"/>
        <note>structural</note>
    </ligand>
</feature>
<dbReference type="InterPro" id="IPR016160">
    <property type="entry name" value="Ald_DH_CS_CYS"/>
</dbReference>
<evidence type="ECO:0000256" key="1">
    <source>
        <dbReference type="ARBA" id="ARBA00004651"/>
    </source>
</evidence>
<evidence type="ECO:0000256" key="9">
    <source>
        <dbReference type="ARBA" id="ARBA00035585"/>
    </source>
</evidence>
<keyword evidence="11" id="KW-0813">Transport</keyword>